<evidence type="ECO:0000256" key="5">
    <source>
        <dbReference type="ARBA" id="ARBA00023163"/>
    </source>
</evidence>
<protein>
    <recommendedName>
        <fullName evidence="6">RNA polymerase sigma factor</fullName>
    </recommendedName>
</protein>
<keyword evidence="3 6" id="KW-0731">Sigma factor</keyword>
<dbReference type="PANTHER" id="PTHR43133:SF61">
    <property type="entry name" value="ECF RNA POLYMERASE SIGMA FACTOR SIGC"/>
    <property type="match status" value="1"/>
</dbReference>
<proteinExistence type="inferred from homology"/>
<dbReference type="PROSITE" id="PS01063">
    <property type="entry name" value="SIGMA70_ECF"/>
    <property type="match status" value="1"/>
</dbReference>
<name>A0A1G6LDM7_9PSEU</name>
<dbReference type="SUPFAM" id="SSF88659">
    <property type="entry name" value="Sigma3 and sigma4 domains of RNA polymerase sigma factors"/>
    <property type="match status" value="1"/>
</dbReference>
<dbReference type="InterPro" id="IPR013324">
    <property type="entry name" value="RNA_pol_sigma_r3/r4-like"/>
</dbReference>
<dbReference type="Pfam" id="PF04542">
    <property type="entry name" value="Sigma70_r2"/>
    <property type="match status" value="1"/>
</dbReference>
<dbReference type="GO" id="GO:0006950">
    <property type="term" value="P:response to stress"/>
    <property type="evidence" value="ECO:0007669"/>
    <property type="project" value="UniProtKB-ARBA"/>
</dbReference>
<keyword evidence="4 6" id="KW-0238">DNA-binding</keyword>
<evidence type="ECO:0000256" key="4">
    <source>
        <dbReference type="ARBA" id="ARBA00023125"/>
    </source>
</evidence>
<dbReference type="PANTHER" id="PTHR43133">
    <property type="entry name" value="RNA POLYMERASE ECF-TYPE SIGMA FACTO"/>
    <property type="match status" value="1"/>
</dbReference>
<comment type="similarity">
    <text evidence="1 6">Belongs to the sigma-70 factor family. ECF subfamily.</text>
</comment>
<keyword evidence="2 6" id="KW-0805">Transcription regulation</keyword>
<evidence type="ECO:0000256" key="6">
    <source>
        <dbReference type="RuleBase" id="RU000716"/>
    </source>
</evidence>
<gene>
    <name evidence="9" type="ORF">SAMN05216174_10218</name>
</gene>
<dbReference type="GO" id="GO:0006352">
    <property type="term" value="P:DNA-templated transcription initiation"/>
    <property type="evidence" value="ECO:0007669"/>
    <property type="project" value="InterPro"/>
</dbReference>
<keyword evidence="10" id="KW-1185">Reference proteome</keyword>
<feature type="domain" description="RNA polymerase sigma-70 region 2" evidence="7">
    <location>
        <begin position="30"/>
        <end position="93"/>
    </location>
</feature>
<feature type="domain" description="RNA polymerase sigma factor 70 region 4 type 2" evidence="8">
    <location>
        <begin position="126"/>
        <end position="175"/>
    </location>
</feature>
<dbReference type="EMBL" id="FMZZ01000002">
    <property type="protein sequence ID" value="SDC41340.1"/>
    <property type="molecule type" value="Genomic_DNA"/>
</dbReference>
<evidence type="ECO:0000259" key="7">
    <source>
        <dbReference type="Pfam" id="PF04542"/>
    </source>
</evidence>
<organism evidence="9 10">
    <name type="scientific">Actinokineospora iranica</name>
    <dbReference type="NCBI Taxonomy" id="1271860"/>
    <lineage>
        <taxon>Bacteria</taxon>
        <taxon>Bacillati</taxon>
        <taxon>Actinomycetota</taxon>
        <taxon>Actinomycetes</taxon>
        <taxon>Pseudonocardiales</taxon>
        <taxon>Pseudonocardiaceae</taxon>
        <taxon>Actinokineospora</taxon>
    </lineage>
</organism>
<accession>A0A1G6LDM7</accession>
<evidence type="ECO:0000256" key="2">
    <source>
        <dbReference type="ARBA" id="ARBA00023015"/>
    </source>
</evidence>
<dbReference type="GO" id="GO:0003677">
    <property type="term" value="F:DNA binding"/>
    <property type="evidence" value="ECO:0007669"/>
    <property type="project" value="UniProtKB-KW"/>
</dbReference>
<evidence type="ECO:0000256" key="1">
    <source>
        <dbReference type="ARBA" id="ARBA00010641"/>
    </source>
</evidence>
<dbReference type="InterPro" id="IPR013249">
    <property type="entry name" value="RNA_pol_sigma70_r4_t2"/>
</dbReference>
<reference evidence="10" key="1">
    <citation type="submission" date="2016-10" db="EMBL/GenBank/DDBJ databases">
        <authorList>
            <person name="Varghese N."/>
            <person name="Submissions S."/>
        </authorList>
    </citation>
    <scope>NUCLEOTIDE SEQUENCE [LARGE SCALE GENOMIC DNA]</scope>
    <source>
        <strain evidence="10">IBRC-M 10403</strain>
    </source>
</reference>
<dbReference type="InterPro" id="IPR007627">
    <property type="entry name" value="RNA_pol_sigma70_r2"/>
</dbReference>
<keyword evidence="5 6" id="KW-0804">Transcription</keyword>
<evidence type="ECO:0000313" key="9">
    <source>
        <dbReference type="EMBL" id="SDC41340.1"/>
    </source>
</evidence>
<dbReference type="RefSeq" id="WP_091448836.1">
    <property type="nucleotide sequence ID" value="NZ_FMZZ01000002.1"/>
</dbReference>
<dbReference type="Gene3D" id="1.10.1740.10">
    <property type="match status" value="1"/>
</dbReference>
<evidence type="ECO:0000313" key="10">
    <source>
        <dbReference type="Proteomes" id="UP000199501"/>
    </source>
</evidence>
<dbReference type="InterPro" id="IPR039425">
    <property type="entry name" value="RNA_pol_sigma-70-like"/>
</dbReference>
<dbReference type="InterPro" id="IPR013325">
    <property type="entry name" value="RNA_pol_sigma_r2"/>
</dbReference>
<dbReference type="Pfam" id="PF08281">
    <property type="entry name" value="Sigma70_r4_2"/>
    <property type="match status" value="1"/>
</dbReference>
<dbReference type="SUPFAM" id="SSF88946">
    <property type="entry name" value="Sigma2 domain of RNA polymerase sigma factors"/>
    <property type="match status" value="1"/>
</dbReference>
<dbReference type="CDD" id="cd06171">
    <property type="entry name" value="Sigma70_r4"/>
    <property type="match status" value="1"/>
</dbReference>
<dbReference type="Gene3D" id="1.10.10.10">
    <property type="entry name" value="Winged helix-like DNA-binding domain superfamily/Winged helix DNA-binding domain"/>
    <property type="match status" value="1"/>
</dbReference>
<dbReference type="InterPro" id="IPR014284">
    <property type="entry name" value="RNA_pol_sigma-70_dom"/>
</dbReference>
<dbReference type="Proteomes" id="UP000199501">
    <property type="component" value="Unassembled WGS sequence"/>
</dbReference>
<dbReference type="NCBIfam" id="TIGR02937">
    <property type="entry name" value="sigma70-ECF"/>
    <property type="match status" value="1"/>
</dbReference>
<evidence type="ECO:0000259" key="8">
    <source>
        <dbReference type="Pfam" id="PF08281"/>
    </source>
</evidence>
<dbReference type="GO" id="GO:0016987">
    <property type="term" value="F:sigma factor activity"/>
    <property type="evidence" value="ECO:0007669"/>
    <property type="project" value="UniProtKB-KW"/>
</dbReference>
<dbReference type="InterPro" id="IPR000838">
    <property type="entry name" value="RNA_pol_sigma70_ECF_CS"/>
</dbReference>
<evidence type="ECO:0000256" key="3">
    <source>
        <dbReference type="ARBA" id="ARBA00023082"/>
    </source>
</evidence>
<sequence>MSGSGLAPDEVTEWAFAAQRGDRTALERFVRATQHDVWRFVAHLSDVHLADDLAQETYLRALSALPRFEGRSSARTWLLSIARRVAADHVRVARIRPRRANIADWQDAAERALAGGASRFEEHLVLGELVNALSPDRREAFVLTQTLGMSYAEAAEVCGCPVGTIRSRVARARDDLITATRETDRPDGRRLAT</sequence>
<dbReference type="AlphaFoldDB" id="A0A1G6LDM7"/>
<dbReference type="InterPro" id="IPR036388">
    <property type="entry name" value="WH-like_DNA-bd_sf"/>
</dbReference>
<dbReference type="STRING" id="1271860.SAMN05216174_10218"/>
<dbReference type="OrthoDB" id="3821507at2"/>